<comment type="caution">
    <text evidence="2">The sequence shown here is derived from an EMBL/GenBank/DDBJ whole genome shotgun (WGS) entry which is preliminary data.</text>
</comment>
<name>A0A844BGV9_9BURK</name>
<evidence type="ECO:0000256" key="1">
    <source>
        <dbReference type="SAM" id="Phobius"/>
    </source>
</evidence>
<protein>
    <submittedName>
        <fullName evidence="2">Uncharacterized protein</fullName>
    </submittedName>
</protein>
<reference evidence="2 3" key="1">
    <citation type="submission" date="2019-11" db="EMBL/GenBank/DDBJ databases">
        <title>Caenimonas koreensis gen. nov., sp. nov., isolated from activated sludge.</title>
        <authorList>
            <person name="Seung H.R."/>
        </authorList>
    </citation>
    <scope>NUCLEOTIDE SEQUENCE [LARGE SCALE GENOMIC DNA]</scope>
    <source>
        <strain evidence="2 3">EMB320</strain>
    </source>
</reference>
<dbReference type="OrthoDB" id="8920425at2"/>
<feature type="transmembrane region" description="Helical" evidence="1">
    <location>
        <begin position="137"/>
        <end position="154"/>
    </location>
</feature>
<organism evidence="2 3">
    <name type="scientific">Caenimonas koreensis DSM 17982</name>
    <dbReference type="NCBI Taxonomy" id="1121255"/>
    <lineage>
        <taxon>Bacteria</taxon>
        <taxon>Pseudomonadati</taxon>
        <taxon>Pseudomonadota</taxon>
        <taxon>Betaproteobacteria</taxon>
        <taxon>Burkholderiales</taxon>
        <taxon>Comamonadaceae</taxon>
        <taxon>Caenimonas</taxon>
    </lineage>
</organism>
<keyword evidence="1" id="KW-0812">Transmembrane</keyword>
<sequence>MNKLLQPHRDRVSELEAQAGITEAADRAREGSMFPLGIDGDNVPPEEYFADEADHTRFGVRRVYFGVEDVSLRKQLIRALRKLEKVHSELLDRDIQTAQAAVNRAKVSVRRLPWETGIVLAVICTAIGKYAGGDTGLVFGAVVGLFMGLGYVWNRKGDAEAALEQAEDEYKIVKRDRLVRKLHPETFCEMEERTGQEDHDFGGECARYKVARHLAQEAA</sequence>
<keyword evidence="1" id="KW-0472">Membrane</keyword>
<dbReference type="Proteomes" id="UP000487350">
    <property type="component" value="Unassembled WGS sequence"/>
</dbReference>
<dbReference type="EMBL" id="WJBU01000030">
    <property type="protein sequence ID" value="MRD49681.1"/>
    <property type="molecule type" value="Genomic_DNA"/>
</dbReference>
<evidence type="ECO:0000313" key="3">
    <source>
        <dbReference type="Proteomes" id="UP000487350"/>
    </source>
</evidence>
<keyword evidence="1" id="KW-1133">Transmembrane helix</keyword>
<dbReference type="RefSeq" id="WP_153586975.1">
    <property type="nucleotide sequence ID" value="NZ_WJBU01000030.1"/>
</dbReference>
<accession>A0A844BGV9</accession>
<proteinExistence type="predicted"/>
<feature type="transmembrane region" description="Helical" evidence="1">
    <location>
        <begin position="112"/>
        <end position="131"/>
    </location>
</feature>
<dbReference type="AlphaFoldDB" id="A0A844BGV9"/>
<keyword evidence="3" id="KW-1185">Reference proteome</keyword>
<evidence type="ECO:0000313" key="2">
    <source>
        <dbReference type="EMBL" id="MRD49681.1"/>
    </source>
</evidence>
<gene>
    <name evidence="2" type="ORF">GHT07_20620</name>
</gene>